<feature type="coiled-coil region" evidence="2">
    <location>
        <begin position="53"/>
        <end position="80"/>
    </location>
</feature>
<protein>
    <submittedName>
        <fullName evidence="5">Pilus assembly protein CpaF</fullName>
    </submittedName>
</protein>
<dbReference type="Pfam" id="PF00437">
    <property type="entry name" value="T2SSE"/>
    <property type="match status" value="1"/>
</dbReference>
<dbReference type="Gene3D" id="3.30.450.380">
    <property type="match status" value="1"/>
</dbReference>
<dbReference type="SUPFAM" id="SSF52540">
    <property type="entry name" value="P-loop containing nucleoside triphosphate hydrolases"/>
    <property type="match status" value="1"/>
</dbReference>
<reference evidence="5 6" key="1">
    <citation type="submission" date="2014-10" db="EMBL/GenBank/DDBJ databases">
        <title>The Complete Genome Sequence for the Shellfish Pathogen Vibrio coralliilyticus RE98 Isolated from a Shellfish Hatchery.</title>
        <authorList>
            <person name="Richards G.P."/>
            <person name="Bono J.L."/>
            <person name="Watson M.A."/>
            <person name="Needleman D.S."/>
        </authorList>
    </citation>
    <scope>NUCLEOTIDE SEQUENCE [LARGE SCALE GENOMIC DNA]</scope>
    <source>
        <strain evidence="5 6">RE98</strain>
    </source>
</reference>
<evidence type="ECO:0000256" key="3">
    <source>
        <dbReference type="SAM" id="MobiDB-lite"/>
    </source>
</evidence>
<feature type="compositionally biased region" description="Basic and acidic residues" evidence="3">
    <location>
        <begin position="30"/>
        <end position="49"/>
    </location>
</feature>
<evidence type="ECO:0000259" key="4">
    <source>
        <dbReference type="Pfam" id="PF00437"/>
    </source>
</evidence>
<comment type="similarity">
    <text evidence="1">Belongs to the GSP E family.</text>
</comment>
<evidence type="ECO:0000313" key="5">
    <source>
        <dbReference type="EMBL" id="AIW17942.1"/>
    </source>
</evidence>
<dbReference type="CDD" id="cd01130">
    <property type="entry name" value="VirB11-like_ATPase"/>
    <property type="match status" value="1"/>
</dbReference>
<dbReference type="InterPro" id="IPR050921">
    <property type="entry name" value="T4SS_GSP_E_ATPase"/>
</dbReference>
<dbReference type="Gene3D" id="3.40.50.300">
    <property type="entry name" value="P-loop containing nucleotide triphosphate hydrolases"/>
    <property type="match status" value="1"/>
</dbReference>
<evidence type="ECO:0000256" key="2">
    <source>
        <dbReference type="SAM" id="Coils"/>
    </source>
</evidence>
<dbReference type="AlphaFoldDB" id="A0AAN0S944"/>
<dbReference type="Proteomes" id="UP000030081">
    <property type="component" value="Chromosome 1"/>
</dbReference>
<evidence type="ECO:0000256" key="1">
    <source>
        <dbReference type="ARBA" id="ARBA00006611"/>
    </source>
</evidence>
<feature type="domain" description="Bacterial type II secretion system protein E" evidence="4">
    <location>
        <begin position="143"/>
        <end position="421"/>
    </location>
</feature>
<name>A0AAN0S944_9VIBR</name>
<keyword evidence="6" id="KW-1185">Reference proteome</keyword>
<feature type="region of interest" description="Disordered" evidence="3">
    <location>
        <begin position="17"/>
        <end position="49"/>
    </location>
</feature>
<dbReference type="EMBL" id="CP009617">
    <property type="protein sequence ID" value="AIW17942.1"/>
    <property type="molecule type" value="Genomic_DNA"/>
</dbReference>
<proteinExistence type="inferred from homology"/>
<accession>A0AAN0S944</accession>
<sequence length="496" mass="55504">MFFKRKNINPELQQRVAEAEAEENQQQAVVDDKPKESVSLELHQSHEPVDSYRERKKLEAEAKEHAVEEARKQLEQELAVKHYYHQRLLETLDLGLLASLENDRARKELHDAIVQLMADDQTHALSAEGRKRVIQQIEDEVFGLGPLEPLLNDATVSDILVNGPKKVFVERRGKLELTPYTFLDERHLRNIIDRIVSQVGRRIDEASPMVDARLVDGSRVNAIIPPLALDGASVSIRRFAVEKLNMENLLSFNSLSPEMAKFVEAAVNGALNVLISGGTGSGKTTTLNIFSGFIPSDDRIVTIEDSAELQLQQPHVVRLETRPANLEGKGEITQRDLVKNSLRMRPDRIVLGEVRGAEAVDMLAAMNTGHDGSLATIHANTPRDALSRVENMFAMAGWNMSAKNLRAQIASAIHLVVQMERQEDGKRRMVSICEINGMEGEIITMSEIFKFHRKGLDEEGNVLGYFTATGVVPQCHDQLSKKGLHLSFDIFNESYS</sequence>
<gene>
    <name evidence="5" type="ORF">IX92_02370</name>
</gene>
<dbReference type="KEGG" id="vcy:IX92_02370"/>
<evidence type="ECO:0000313" key="6">
    <source>
        <dbReference type="Proteomes" id="UP000030081"/>
    </source>
</evidence>
<organism evidence="5 6">
    <name type="scientific">Vibrio coralliilyticus</name>
    <dbReference type="NCBI Taxonomy" id="190893"/>
    <lineage>
        <taxon>Bacteria</taxon>
        <taxon>Pseudomonadati</taxon>
        <taxon>Pseudomonadota</taxon>
        <taxon>Gammaproteobacteria</taxon>
        <taxon>Vibrionales</taxon>
        <taxon>Vibrionaceae</taxon>
        <taxon>Vibrio</taxon>
    </lineage>
</organism>
<dbReference type="RefSeq" id="WP_043006965.1">
    <property type="nucleotide sequence ID" value="NZ_CP009617.1"/>
</dbReference>
<dbReference type="PANTHER" id="PTHR30486">
    <property type="entry name" value="TWITCHING MOTILITY PROTEIN PILT"/>
    <property type="match status" value="1"/>
</dbReference>
<keyword evidence="2" id="KW-0175">Coiled coil</keyword>
<dbReference type="GO" id="GO:0016887">
    <property type="term" value="F:ATP hydrolysis activity"/>
    <property type="evidence" value="ECO:0007669"/>
    <property type="project" value="InterPro"/>
</dbReference>
<dbReference type="InterPro" id="IPR001482">
    <property type="entry name" value="T2SS/T4SS_dom"/>
</dbReference>
<dbReference type="PANTHER" id="PTHR30486:SF15">
    <property type="entry name" value="TYPE II_IV SECRETION SYSTEM ATPASE"/>
    <property type="match status" value="1"/>
</dbReference>
<dbReference type="InterPro" id="IPR027417">
    <property type="entry name" value="P-loop_NTPase"/>
</dbReference>